<dbReference type="EMBL" id="JACRSV010000001">
    <property type="protein sequence ID" value="MBC8558809.1"/>
    <property type="molecule type" value="Genomic_DNA"/>
</dbReference>
<gene>
    <name evidence="2" type="ORF">H8710_01870</name>
</gene>
<keyword evidence="3" id="KW-1185">Reference proteome</keyword>
<feature type="transmembrane region" description="Helical" evidence="1">
    <location>
        <begin position="40"/>
        <end position="58"/>
    </location>
</feature>
<evidence type="ECO:0000313" key="2">
    <source>
        <dbReference type="EMBL" id="MBC8558809.1"/>
    </source>
</evidence>
<accession>A0A926I6B1</accession>
<proteinExistence type="predicted"/>
<feature type="transmembrane region" description="Helical" evidence="1">
    <location>
        <begin position="6"/>
        <end position="28"/>
    </location>
</feature>
<keyword evidence="1" id="KW-1133">Transmembrane helix</keyword>
<sequence length="108" mass="11893">MDYQRILLAIFIMALVTYLPRMLPLAIFKKKIQNKFIRSFLAYVPYAVLAAMTFPEIFSSTSSFISALAGTAAAIALAYFGRGLLTVALSATAVVFVTEQILTYLQSI</sequence>
<dbReference type="Proteomes" id="UP000610760">
    <property type="component" value="Unassembled WGS sequence"/>
</dbReference>
<comment type="caution">
    <text evidence="2">The sequence shown here is derived from an EMBL/GenBank/DDBJ whole genome shotgun (WGS) entry which is preliminary data.</text>
</comment>
<dbReference type="InterPro" id="IPR008407">
    <property type="entry name" value="Brnchd-chn_aa_trnsp_AzlD"/>
</dbReference>
<organism evidence="2 3">
    <name type="scientific">Fumia xinanensis</name>
    <dbReference type="NCBI Taxonomy" id="2763659"/>
    <lineage>
        <taxon>Bacteria</taxon>
        <taxon>Bacillati</taxon>
        <taxon>Bacillota</taxon>
        <taxon>Clostridia</taxon>
        <taxon>Eubacteriales</taxon>
        <taxon>Oscillospiraceae</taxon>
        <taxon>Fumia</taxon>
    </lineage>
</organism>
<dbReference type="Pfam" id="PF05437">
    <property type="entry name" value="AzlD"/>
    <property type="match status" value="1"/>
</dbReference>
<dbReference type="RefSeq" id="WP_249293697.1">
    <property type="nucleotide sequence ID" value="NZ_JACRSV010000001.1"/>
</dbReference>
<evidence type="ECO:0000256" key="1">
    <source>
        <dbReference type="SAM" id="Phobius"/>
    </source>
</evidence>
<protein>
    <submittedName>
        <fullName evidence="2">AzlD domain-containing protein</fullName>
    </submittedName>
</protein>
<evidence type="ECO:0000313" key="3">
    <source>
        <dbReference type="Proteomes" id="UP000610760"/>
    </source>
</evidence>
<keyword evidence="1" id="KW-0812">Transmembrane</keyword>
<dbReference type="AlphaFoldDB" id="A0A926I6B1"/>
<keyword evidence="1" id="KW-0472">Membrane</keyword>
<name>A0A926I6B1_9FIRM</name>
<reference evidence="2" key="1">
    <citation type="submission" date="2020-08" db="EMBL/GenBank/DDBJ databases">
        <title>Genome public.</title>
        <authorList>
            <person name="Liu C."/>
            <person name="Sun Q."/>
        </authorList>
    </citation>
    <scope>NUCLEOTIDE SEQUENCE</scope>
    <source>
        <strain evidence="2">NSJ-33</strain>
    </source>
</reference>